<dbReference type="eggNOG" id="ENOG502T5SU">
    <property type="taxonomic scope" value="Eukaryota"/>
</dbReference>
<name>A0A010QB00_9PEZI</name>
<accession>A0A010QB00</accession>
<evidence type="ECO:0000313" key="2">
    <source>
        <dbReference type="EMBL" id="EXF77022.1"/>
    </source>
</evidence>
<organism evidence="2 3">
    <name type="scientific">Colletotrichum fioriniae PJ7</name>
    <dbReference type="NCBI Taxonomy" id="1445577"/>
    <lineage>
        <taxon>Eukaryota</taxon>
        <taxon>Fungi</taxon>
        <taxon>Dikarya</taxon>
        <taxon>Ascomycota</taxon>
        <taxon>Pezizomycotina</taxon>
        <taxon>Sordariomycetes</taxon>
        <taxon>Hypocreomycetidae</taxon>
        <taxon>Glomerellales</taxon>
        <taxon>Glomerellaceae</taxon>
        <taxon>Colletotrichum</taxon>
        <taxon>Colletotrichum acutatum species complex</taxon>
    </lineage>
</organism>
<gene>
    <name evidence="2" type="ORF">CFIO01_13530</name>
</gene>
<dbReference type="EMBL" id="JARH01000765">
    <property type="protein sequence ID" value="EXF77022.1"/>
    <property type="molecule type" value="Genomic_DNA"/>
</dbReference>
<protein>
    <submittedName>
        <fullName evidence="2">Uncharacterized protein</fullName>
    </submittedName>
</protein>
<dbReference type="KEGG" id="cfj:CFIO01_13530"/>
<dbReference type="HOGENOM" id="CLU_1042101_0_0_1"/>
<evidence type="ECO:0000256" key="1">
    <source>
        <dbReference type="SAM" id="MobiDB-lite"/>
    </source>
</evidence>
<reference evidence="2 3" key="1">
    <citation type="submission" date="2014-02" db="EMBL/GenBank/DDBJ databases">
        <title>The genome sequence of Colletotrichum fioriniae PJ7.</title>
        <authorList>
            <person name="Baroncelli R."/>
            <person name="Thon M.R."/>
        </authorList>
    </citation>
    <scope>NUCLEOTIDE SEQUENCE [LARGE SCALE GENOMIC DNA]</scope>
    <source>
        <strain evidence="2 3">PJ7</strain>
    </source>
</reference>
<feature type="region of interest" description="Disordered" evidence="1">
    <location>
        <begin position="1"/>
        <end position="23"/>
    </location>
</feature>
<feature type="region of interest" description="Disordered" evidence="1">
    <location>
        <begin position="220"/>
        <end position="267"/>
    </location>
</feature>
<feature type="compositionally biased region" description="Polar residues" evidence="1">
    <location>
        <begin position="245"/>
        <end position="254"/>
    </location>
</feature>
<sequence length="267" mass="28364">MAPTSKAPESASPTTTGPDGDSSVDNIAQVVFRPSYVPRFTIYPVFPILPFSVSLFRNLFVPPLDASLRLSSPGHLAEFCTIRLWQAPLVAPLLSARKYAAAGNFLVHAVTAAEERRGGEGRADHVLGLQGPAKPMSTSRRPGPLSDHAQYYLHRQTLGTTALPLAPGRGLAKRQDREDKFPCFVTHRDAPSGEQAASALEANLTNLEGRLDALLAAFESAQEPNEDGTVTPPGQDAKKPGDTVPTKTSNGGTQSSESESPEAAKKA</sequence>
<evidence type="ECO:0000313" key="3">
    <source>
        <dbReference type="Proteomes" id="UP000020467"/>
    </source>
</evidence>
<feature type="region of interest" description="Disordered" evidence="1">
    <location>
        <begin position="123"/>
        <end position="143"/>
    </location>
</feature>
<comment type="caution">
    <text evidence="2">The sequence shown here is derived from an EMBL/GenBank/DDBJ whole genome shotgun (WGS) entry which is preliminary data.</text>
</comment>
<dbReference type="AlphaFoldDB" id="A0A010QB00"/>
<proteinExistence type="predicted"/>
<keyword evidence="3" id="KW-1185">Reference proteome</keyword>
<dbReference type="Proteomes" id="UP000020467">
    <property type="component" value="Unassembled WGS sequence"/>
</dbReference>
<dbReference type="OrthoDB" id="5398685at2759"/>